<feature type="transmembrane region" description="Helical" evidence="1">
    <location>
        <begin position="89"/>
        <end position="109"/>
    </location>
</feature>
<dbReference type="VEuPathDB" id="FungiDB:BD410DRAFT_632024"/>
<feature type="transmembrane region" description="Helical" evidence="1">
    <location>
        <begin position="58"/>
        <end position="77"/>
    </location>
</feature>
<keyword evidence="1" id="KW-1133">Transmembrane helix</keyword>
<evidence type="ECO:0000313" key="3">
    <source>
        <dbReference type="EMBL" id="TDL25230.1"/>
    </source>
</evidence>
<dbReference type="EMBL" id="ML170164">
    <property type="protein sequence ID" value="TDL25230.1"/>
    <property type="molecule type" value="Genomic_DNA"/>
</dbReference>
<keyword evidence="1" id="KW-0472">Membrane</keyword>
<dbReference type="Pfam" id="PF20151">
    <property type="entry name" value="DUF6533"/>
    <property type="match status" value="1"/>
</dbReference>
<evidence type="ECO:0000259" key="2">
    <source>
        <dbReference type="Pfam" id="PF20151"/>
    </source>
</evidence>
<name>A0A4Y7QED8_9AGAM</name>
<dbReference type="InterPro" id="IPR045340">
    <property type="entry name" value="DUF6533"/>
</dbReference>
<protein>
    <recommendedName>
        <fullName evidence="2">DUF6533 domain-containing protein</fullName>
    </recommendedName>
</protein>
<feature type="transmembrane region" description="Helical" evidence="1">
    <location>
        <begin position="121"/>
        <end position="139"/>
    </location>
</feature>
<dbReference type="OrthoDB" id="3350812at2759"/>
<feature type="domain" description="DUF6533" evidence="2">
    <location>
        <begin position="20"/>
        <end position="65"/>
    </location>
</feature>
<accession>A0A4Y7QED8</accession>
<gene>
    <name evidence="3" type="ORF">BD410DRAFT_632024</name>
</gene>
<evidence type="ECO:0000313" key="4">
    <source>
        <dbReference type="Proteomes" id="UP000294933"/>
    </source>
</evidence>
<feature type="transmembrane region" description="Helical" evidence="1">
    <location>
        <begin position="209"/>
        <end position="230"/>
    </location>
</feature>
<keyword evidence="1" id="KW-0812">Transmembrane</keyword>
<keyword evidence="4" id="KW-1185">Reference proteome</keyword>
<feature type="transmembrane region" description="Helical" evidence="1">
    <location>
        <begin position="167"/>
        <end position="188"/>
    </location>
</feature>
<organism evidence="3 4">
    <name type="scientific">Rickenella mellea</name>
    <dbReference type="NCBI Taxonomy" id="50990"/>
    <lineage>
        <taxon>Eukaryota</taxon>
        <taxon>Fungi</taxon>
        <taxon>Dikarya</taxon>
        <taxon>Basidiomycota</taxon>
        <taxon>Agaricomycotina</taxon>
        <taxon>Agaricomycetes</taxon>
        <taxon>Hymenochaetales</taxon>
        <taxon>Rickenellaceae</taxon>
        <taxon>Rickenella</taxon>
    </lineage>
</organism>
<dbReference type="STRING" id="50990.A0A4Y7QED8"/>
<feature type="transmembrane region" description="Helical" evidence="1">
    <location>
        <begin position="20"/>
        <end position="37"/>
    </location>
</feature>
<sequence length="288" mass="32133">MSALPHAIIQSFSYLHISQYATVAAVALVIWDYFILLPEEVALVWPARWNLSKFLFMVNRYLVFVDTALLVYVLILGDDATVCEITFKASGAITLTGFLVSESILFLRAYAVWGSHFTKHFAVVLCLFLGMNVSCYWVLVKYLGGVSSTGPPAVGITGCTLNFRNRLVWINFVTGAMFESLCTFLLIVKTVQNSRFFRSPLMRVMFRDGIAYFVYMFIASIANVIVLLAAPAEINGFLIVVERVLYSVLCSRIILNIRGAFGTQIYAHRTAGDLPSVEISIRTTVESL</sequence>
<evidence type="ECO:0000256" key="1">
    <source>
        <dbReference type="SAM" id="Phobius"/>
    </source>
</evidence>
<dbReference type="Proteomes" id="UP000294933">
    <property type="component" value="Unassembled WGS sequence"/>
</dbReference>
<dbReference type="AlphaFoldDB" id="A0A4Y7QED8"/>
<proteinExistence type="predicted"/>
<reference evidence="3 4" key="1">
    <citation type="submission" date="2018-06" db="EMBL/GenBank/DDBJ databases">
        <title>A transcriptomic atlas of mushroom development highlights an independent origin of complex multicellularity.</title>
        <authorList>
            <consortium name="DOE Joint Genome Institute"/>
            <person name="Krizsan K."/>
            <person name="Almasi E."/>
            <person name="Merenyi Z."/>
            <person name="Sahu N."/>
            <person name="Viragh M."/>
            <person name="Koszo T."/>
            <person name="Mondo S."/>
            <person name="Kiss B."/>
            <person name="Balint B."/>
            <person name="Kues U."/>
            <person name="Barry K."/>
            <person name="Hegedus J.C."/>
            <person name="Henrissat B."/>
            <person name="Johnson J."/>
            <person name="Lipzen A."/>
            <person name="Ohm R."/>
            <person name="Nagy I."/>
            <person name="Pangilinan J."/>
            <person name="Yan J."/>
            <person name="Xiong Y."/>
            <person name="Grigoriev I.V."/>
            <person name="Hibbett D.S."/>
            <person name="Nagy L.G."/>
        </authorList>
    </citation>
    <scope>NUCLEOTIDE SEQUENCE [LARGE SCALE GENOMIC DNA]</scope>
    <source>
        <strain evidence="3 4">SZMC22713</strain>
    </source>
</reference>